<evidence type="ECO:0000313" key="5">
    <source>
        <dbReference type="Proteomes" id="UP000325778"/>
    </source>
</evidence>
<proteinExistence type="predicted"/>
<organism evidence="2 4">
    <name type="scientific">Acinetobacter nosocomialis</name>
    <dbReference type="NCBI Taxonomy" id="106654"/>
    <lineage>
        <taxon>Bacteria</taxon>
        <taxon>Pseudomonadati</taxon>
        <taxon>Pseudomonadota</taxon>
        <taxon>Gammaproteobacteria</taxon>
        <taxon>Moraxellales</taxon>
        <taxon>Moraxellaceae</taxon>
        <taxon>Acinetobacter</taxon>
        <taxon>Acinetobacter calcoaceticus/baumannii complex</taxon>
    </lineage>
</organism>
<evidence type="ECO:0000256" key="1">
    <source>
        <dbReference type="SAM" id="MobiDB-lite"/>
    </source>
</evidence>
<protein>
    <submittedName>
        <fullName evidence="2">Uncharacterized protein</fullName>
    </submittedName>
</protein>
<reference evidence="4" key="1">
    <citation type="submission" date="2017-12" db="EMBL/GenBank/DDBJ databases">
        <title>FDA dAtabase for Regulatory Grade micrObial Sequences (FDA-ARGOS): Supporting development and validation of Infectious Disease Dx tests.</title>
        <authorList>
            <person name="Hoffmann M."/>
            <person name="Allard M."/>
            <person name="Evans P."/>
            <person name="Brown E."/>
            <person name="Tallon L."/>
            <person name="Sadzewicz L."/>
            <person name="Sengamalay N."/>
            <person name="Ott S."/>
            <person name="Godinez A."/>
            <person name="Nagaraj S."/>
            <person name="Vavikolanu K."/>
            <person name="Aluvathingal J."/>
            <person name="Nadendla S."/>
            <person name="Sichtig H."/>
        </authorList>
    </citation>
    <scope>NUCLEOTIDE SEQUENCE [LARGE SCALE GENOMIC DNA]</scope>
    <source>
        <strain evidence="4">FDAARGOS_129</strain>
    </source>
</reference>
<name>A0A2L1VHP1_ACINO</name>
<sequence>MVVKREKVDRLIAKRSAHPKVSPSRSTAEGTRRDAHKKERLFRVRWLSDLSKSAGNVASTQRIVFAFLVVKRRQYSLY</sequence>
<dbReference type="EMBL" id="CP045560">
    <property type="protein sequence ID" value="QGA43677.1"/>
    <property type="molecule type" value="Genomic_DNA"/>
</dbReference>
<reference evidence="3 5" key="3">
    <citation type="journal article" date="2021" name="MSphere">
        <title>Complete Genome Sequencing of Acinetobacter baumannii AC1633 and Acinetobacter nosocomialis AC1530 Unveils a Large Multidrug-Resistant Plasmid Encoding the NDM-1 and OXA-58 Carbapenemases.</title>
        <authorList>
            <person name="Alattraqchi A.G."/>
            <person name="Mohd Rani F."/>
            <person name="A. Rahman N.I."/>
            <person name="Ismail S."/>
            <person name="Cleary D.W."/>
            <person name="Clarke S.C."/>
            <person name="Yeo C.C."/>
        </authorList>
    </citation>
    <scope>NUCLEOTIDE SEQUENCE [LARGE SCALE GENOMIC DNA]</scope>
    <source>
        <strain evidence="3 5">AC1530</strain>
    </source>
</reference>
<dbReference type="Proteomes" id="UP000325778">
    <property type="component" value="Chromosome"/>
</dbReference>
<evidence type="ECO:0000313" key="4">
    <source>
        <dbReference type="Proteomes" id="UP000237921"/>
    </source>
</evidence>
<accession>A0A2L1VHP1</accession>
<evidence type="ECO:0000313" key="3">
    <source>
        <dbReference type="EMBL" id="QGA43677.1"/>
    </source>
</evidence>
<dbReference type="EMBL" id="CP014019">
    <property type="protein sequence ID" value="AVF44759.1"/>
    <property type="molecule type" value="Genomic_DNA"/>
</dbReference>
<feature type="compositionally biased region" description="Basic and acidic residues" evidence="1">
    <location>
        <begin position="1"/>
        <end position="12"/>
    </location>
</feature>
<reference evidence="2" key="2">
    <citation type="submission" date="2017-12" db="EMBL/GenBank/DDBJ databases">
        <title>FDA dAtabase for Regulatory Grade micrObial Sequences (FDA-ARGOS): Supporting development and validation of Infectious Disease Dx tests.</title>
        <authorList>
            <person name="Campos J."/>
            <person name="Goldberg B."/>
            <person name="Tallon L."/>
            <person name="Sadzewicz L."/>
            <person name="Sengamalay N."/>
            <person name="Ott S."/>
            <person name="Godinez A."/>
            <person name="Nagaraj S."/>
            <person name="Vavikolanu K."/>
            <person name="Aluvathingal J."/>
            <person name="Nadendla S."/>
            <person name="Nandy P."/>
            <person name="Hobson J."/>
            <person name="Sichtig H."/>
        </authorList>
    </citation>
    <scope>NUCLEOTIDE SEQUENCE</scope>
    <source>
        <strain evidence="2">FDAARGOS_129</strain>
    </source>
</reference>
<evidence type="ECO:0000313" key="2">
    <source>
        <dbReference type="EMBL" id="AVF44759.1"/>
    </source>
</evidence>
<feature type="region of interest" description="Disordered" evidence="1">
    <location>
        <begin position="1"/>
        <end position="36"/>
    </location>
</feature>
<dbReference type="Proteomes" id="UP000237921">
    <property type="component" value="Chromosome"/>
</dbReference>
<dbReference type="AlphaFoldDB" id="A0A2L1VHP1"/>
<gene>
    <name evidence="2" type="ORF">AL533_10330</name>
    <name evidence="3" type="ORF">GD578_07340</name>
</gene>